<proteinExistence type="predicted"/>
<organism evidence="1 2">
    <name type="scientific">Penicillium frequentans</name>
    <dbReference type="NCBI Taxonomy" id="3151616"/>
    <lineage>
        <taxon>Eukaryota</taxon>
        <taxon>Fungi</taxon>
        <taxon>Dikarya</taxon>
        <taxon>Ascomycota</taxon>
        <taxon>Pezizomycotina</taxon>
        <taxon>Eurotiomycetes</taxon>
        <taxon>Eurotiomycetidae</taxon>
        <taxon>Eurotiales</taxon>
        <taxon>Aspergillaceae</taxon>
        <taxon>Penicillium</taxon>
    </lineage>
</organism>
<dbReference type="Proteomes" id="UP001220324">
    <property type="component" value="Unassembled WGS sequence"/>
</dbReference>
<evidence type="ECO:0000313" key="2">
    <source>
        <dbReference type="Proteomes" id="UP001220324"/>
    </source>
</evidence>
<dbReference type="EMBL" id="JAQIZZ010000007">
    <property type="protein sequence ID" value="KAJ5533380.1"/>
    <property type="molecule type" value="Genomic_DNA"/>
</dbReference>
<protein>
    <recommendedName>
        <fullName evidence="3">MADS-box domain-containing protein</fullName>
    </recommendedName>
</protein>
<evidence type="ECO:0008006" key="3">
    <source>
        <dbReference type="Google" id="ProtNLM"/>
    </source>
</evidence>
<dbReference type="GO" id="GO:0045944">
    <property type="term" value="P:positive regulation of transcription by RNA polymerase II"/>
    <property type="evidence" value="ECO:0007669"/>
    <property type="project" value="UniProtKB-ARBA"/>
</dbReference>
<dbReference type="GO" id="GO:0046983">
    <property type="term" value="F:protein dimerization activity"/>
    <property type="evidence" value="ECO:0007669"/>
    <property type="project" value="InterPro"/>
</dbReference>
<gene>
    <name evidence="1" type="ORF">N7494_009932</name>
</gene>
<dbReference type="InterPro" id="IPR036879">
    <property type="entry name" value="TF_MADSbox_sf"/>
</dbReference>
<dbReference type="SUPFAM" id="SSF55455">
    <property type="entry name" value="SRF-like"/>
    <property type="match status" value="1"/>
</dbReference>
<dbReference type="AlphaFoldDB" id="A0AAD6CQY1"/>
<reference evidence="1 2" key="1">
    <citation type="journal article" date="2023" name="IMA Fungus">
        <title>Comparative genomic study of the Penicillium genus elucidates a diverse pangenome and 15 lateral gene transfer events.</title>
        <authorList>
            <person name="Petersen C."/>
            <person name="Sorensen T."/>
            <person name="Nielsen M.R."/>
            <person name="Sondergaard T.E."/>
            <person name="Sorensen J.L."/>
            <person name="Fitzpatrick D.A."/>
            <person name="Frisvad J.C."/>
            <person name="Nielsen K.L."/>
        </authorList>
    </citation>
    <scope>NUCLEOTIDE SEQUENCE [LARGE SCALE GENOMIC DNA]</scope>
    <source>
        <strain evidence="1 2">IBT 35679</strain>
    </source>
</reference>
<comment type="caution">
    <text evidence="1">The sequence shown here is derived from an EMBL/GenBank/DDBJ whole genome shotgun (WGS) entry which is preliminary data.</text>
</comment>
<sequence length="224" mass="26024">MPVLDSEHNDFREEAELKTEYAENDASNNANHQSMLVLHMPFWTQPTFNFCGRRIWPSKLHNLVVIVEQAFLRPPLSPSPSHTKRATPGVNDFCDLLLSPNPPMAQPLSRVKREQLRKRRNNLLRRHNEFWLLYGIKTWLIMEQPDGQIFTYHSHPYLPQPSREEIQKRSAVNKTPRDYAVSAQPAETRQPVISSLAHSSDAWKALEEHLQKNRFGIRSTRSAL</sequence>
<keyword evidence="2" id="KW-1185">Reference proteome</keyword>
<accession>A0AAD6CQY1</accession>
<name>A0AAD6CQY1_9EURO</name>
<dbReference type="GO" id="GO:0003677">
    <property type="term" value="F:DNA binding"/>
    <property type="evidence" value="ECO:0007669"/>
    <property type="project" value="InterPro"/>
</dbReference>
<evidence type="ECO:0000313" key="1">
    <source>
        <dbReference type="EMBL" id="KAJ5533380.1"/>
    </source>
</evidence>